<organism evidence="1 2">
    <name type="scientific">Puccinia sorghi</name>
    <dbReference type="NCBI Taxonomy" id="27349"/>
    <lineage>
        <taxon>Eukaryota</taxon>
        <taxon>Fungi</taxon>
        <taxon>Dikarya</taxon>
        <taxon>Basidiomycota</taxon>
        <taxon>Pucciniomycotina</taxon>
        <taxon>Pucciniomycetes</taxon>
        <taxon>Pucciniales</taxon>
        <taxon>Pucciniaceae</taxon>
        <taxon>Puccinia</taxon>
    </lineage>
</organism>
<dbReference type="AlphaFoldDB" id="A0A0L6VUB1"/>
<evidence type="ECO:0000313" key="1">
    <source>
        <dbReference type="EMBL" id="KNZ64202.1"/>
    </source>
</evidence>
<name>A0A0L6VUB1_9BASI</name>
<comment type="caution">
    <text evidence="1">The sequence shown here is derived from an EMBL/GenBank/DDBJ whole genome shotgun (WGS) entry which is preliminary data.</text>
</comment>
<evidence type="ECO:0000313" key="2">
    <source>
        <dbReference type="Proteomes" id="UP000037035"/>
    </source>
</evidence>
<dbReference type="EMBL" id="LAVV01000623">
    <property type="protein sequence ID" value="KNZ64202.1"/>
    <property type="molecule type" value="Genomic_DNA"/>
</dbReference>
<protein>
    <submittedName>
        <fullName evidence="1">Uncharacterized protein</fullName>
    </submittedName>
</protein>
<dbReference type="Proteomes" id="UP000037035">
    <property type="component" value="Unassembled WGS sequence"/>
</dbReference>
<dbReference type="VEuPathDB" id="FungiDB:VP01_10561g2"/>
<keyword evidence="2" id="KW-1185">Reference proteome</keyword>
<sequence>FQAFLNRNTGTMVTVLCGSVRQTLPSVATEGTQIAQLHADCRLHALEYLNPLLIIKKIVGAVQASYSVMVRACSFLEDLLGYLPDVLLIYMIRTSAIVSITKVFCFPTDTSMGQARQTILLYVQSCLHCITNVFSEARIFFTQIFQHVQSVKFSGKLKVIFQ</sequence>
<gene>
    <name evidence="1" type="ORF">VP01_10561g2</name>
</gene>
<proteinExistence type="predicted"/>
<feature type="non-terminal residue" evidence="1">
    <location>
        <position position="1"/>
    </location>
</feature>
<accession>A0A0L6VUB1</accession>
<reference evidence="1 2" key="1">
    <citation type="submission" date="2015-08" db="EMBL/GenBank/DDBJ databases">
        <title>Next Generation Sequencing and Analysis of the Genome of Puccinia sorghi L Schw, the Causal Agent of Maize Common Rust.</title>
        <authorList>
            <person name="Rochi L."/>
            <person name="Burguener G."/>
            <person name="Darino M."/>
            <person name="Turjanski A."/>
            <person name="Kreff E."/>
            <person name="Dieguez M.J."/>
            <person name="Sacco F."/>
        </authorList>
    </citation>
    <scope>NUCLEOTIDE SEQUENCE [LARGE SCALE GENOMIC DNA]</scope>
    <source>
        <strain evidence="1 2">RO10H11247</strain>
    </source>
</reference>
<dbReference type="STRING" id="27349.A0A0L6VUB1"/>